<dbReference type="Gene3D" id="3.90.70.10">
    <property type="entry name" value="Cysteine proteinases"/>
    <property type="match status" value="1"/>
</dbReference>
<dbReference type="Pfam" id="PF13529">
    <property type="entry name" value="Peptidase_C39_2"/>
    <property type="match status" value="1"/>
</dbReference>
<sequence>MKYLWSIILIALLCGCGTQHHKKNSSVRNVNRVDIQSTYKDKPEKKDILLDVPLIKQNPELKYGCEVTSLAMVLNYAGVSADKLSLSREIKLENDPLIKQDGNIIKWGNPEEGFVGDMSGKQKGYAVYDKPIQDLLEKYMPNRSLNLTNKSFNEILSHVSKGYPVIVWTTGDYRLPDRPESWKHGSKTIKTPLDLHAVVLVGYNKRSVYVNDPLSGKKQAQVPKETFRTSWHALQKRAVSYK</sequence>
<dbReference type="Proteomes" id="UP000823486">
    <property type="component" value="Unassembled WGS sequence"/>
</dbReference>
<dbReference type="PANTHER" id="PTHR37806">
    <property type="entry name" value="LMO0724 PROTEIN"/>
    <property type="match status" value="1"/>
</dbReference>
<evidence type="ECO:0000313" key="3">
    <source>
        <dbReference type="Proteomes" id="UP000823486"/>
    </source>
</evidence>
<keyword evidence="3" id="KW-1185">Reference proteome</keyword>
<evidence type="ECO:0000313" key="2">
    <source>
        <dbReference type="EMBL" id="MBM7694612.1"/>
    </source>
</evidence>
<dbReference type="PANTHER" id="PTHR37806:SF1">
    <property type="entry name" value="PEPTIDASE C39-LIKE DOMAIN-CONTAINING PROTEIN"/>
    <property type="match status" value="1"/>
</dbReference>
<organism evidence="2 3">
    <name type="scientific">Peribacillus deserti</name>
    <dbReference type="NCBI Taxonomy" id="673318"/>
    <lineage>
        <taxon>Bacteria</taxon>
        <taxon>Bacillati</taxon>
        <taxon>Bacillota</taxon>
        <taxon>Bacilli</taxon>
        <taxon>Bacillales</taxon>
        <taxon>Bacillaceae</taxon>
        <taxon>Peribacillus</taxon>
    </lineage>
</organism>
<evidence type="ECO:0000259" key="1">
    <source>
        <dbReference type="Pfam" id="PF13529"/>
    </source>
</evidence>
<proteinExistence type="predicted"/>
<accession>A0ABS2QN74</accession>
<name>A0ABS2QN74_9BACI</name>
<reference evidence="2 3" key="1">
    <citation type="submission" date="2021-01" db="EMBL/GenBank/DDBJ databases">
        <title>Genomic Encyclopedia of Type Strains, Phase IV (KMG-IV): sequencing the most valuable type-strain genomes for metagenomic binning, comparative biology and taxonomic classification.</title>
        <authorList>
            <person name="Goeker M."/>
        </authorList>
    </citation>
    <scope>NUCLEOTIDE SEQUENCE [LARGE SCALE GENOMIC DNA]</scope>
    <source>
        <strain evidence="2 3">DSM 105482</strain>
    </source>
</reference>
<dbReference type="InterPro" id="IPR039564">
    <property type="entry name" value="Peptidase_C39-like"/>
</dbReference>
<dbReference type="PIRSF" id="PIRSF032442">
    <property type="entry name" value="UCP032442"/>
    <property type="match status" value="1"/>
</dbReference>
<gene>
    <name evidence="2" type="ORF">JOC77_004087</name>
</gene>
<dbReference type="PROSITE" id="PS51257">
    <property type="entry name" value="PROKAR_LIPOPROTEIN"/>
    <property type="match status" value="1"/>
</dbReference>
<dbReference type="InterPro" id="IPR016997">
    <property type="entry name" value="UCP032442"/>
</dbReference>
<comment type="caution">
    <text evidence="2">The sequence shown here is derived from an EMBL/GenBank/DDBJ whole genome shotgun (WGS) entry which is preliminary data.</text>
</comment>
<feature type="domain" description="Peptidase C39-like" evidence="1">
    <location>
        <begin position="50"/>
        <end position="213"/>
    </location>
</feature>
<protein>
    <submittedName>
        <fullName evidence="2">Uncharacterized protein YvpB</fullName>
    </submittedName>
</protein>
<dbReference type="EMBL" id="JAFBFI010000029">
    <property type="protein sequence ID" value="MBM7694612.1"/>
    <property type="molecule type" value="Genomic_DNA"/>
</dbReference>